<dbReference type="Proteomes" id="UP001172386">
    <property type="component" value="Unassembled WGS sequence"/>
</dbReference>
<sequence length="399" mass="43534">MSAEATAAPVEGPRPFTITHDDHRGVVVSVAILFILYACMIIGMRLAARVRTMGVDDWLAVAATIFSVIQFAIVIGAVPHMLGTSFDHYNGGDATTVAKLLRASEVFLFISLFIVKCAVIWLCRRLFTVNQKAPKIVCDAVLVLAALWCLASILIVTVGCDEQAAIGLEPGKCSGLMKRWVVVGVLDGVTELFIFSLSIIVVWPLRMTMSRRISAVSCFLCRLPIILFIGLHLYYLSDFIDDPNKGVAVTKPVILRQAELLFSLFSAAIPALNLYLRKFQTISAPTFGYSPGTYGGHSYGLKSITTKSRGYASAHDKTEIKDSFTSTSYRGNYQVTVDLGKSKGERIDDGQESLVSHNSEEMIIRKDVIYEISYADGEGQAGPAGQGAANKHASRKYDK</sequence>
<evidence type="ECO:0000313" key="1">
    <source>
        <dbReference type="EMBL" id="KAJ9658487.1"/>
    </source>
</evidence>
<reference evidence="1" key="1">
    <citation type="submission" date="2022-10" db="EMBL/GenBank/DDBJ databases">
        <title>Culturing micro-colonial fungi from biological soil crusts in the Mojave desert and describing Neophaeococcomyces mojavensis, and introducing the new genera and species Taxawa tesnikishii.</title>
        <authorList>
            <person name="Kurbessoian T."/>
            <person name="Stajich J.E."/>
        </authorList>
    </citation>
    <scope>NUCLEOTIDE SEQUENCE</scope>
    <source>
        <strain evidence="1">JES_112</strain>
    </source>
</reference>
<proteinExistence type="predicted"/>
<name>A0ACC3ABJ8_9EURO</name>
<protein>
    <submittedName>
        <fullName evidence="1">Uncharacterized protein</fullName>
    </submittedName>
</protein>
<dbReference type="EMBL" id="JAPDRQ010000050">
    <property type="protein sequence ID" value="KAJ9658487.1"/>
    <property type="molecule type" value="Genomic_DNA"/>
</dbReference>
<organism evidence="1 2">
    <name type="scientific">Neophaeococcomyces mojaviensis</name>
    <dbReference type="NCBI Taxonomy" id="3383035"/>
    <lineage>
        <taxon>Eukaryota</taxon>
        <taxon>Fungi</taxon>
        <taxon>Dikarya</taxon>
        <taxon>Ascomycota</taxon>
        <taxon>Pezizomycotina</taxon>
        <taxon>Eurotiomycetes</taxon>
        <taxon>Chaetothyriomycetidae</taxon>
        <taxon>Chaetothyriales</taxon>
        <taxon>Chaetothyriales incertae sedis</taxon>
        <taxon>Neophaeococcomyces</taxon>
    </lineage>
</organism>
<keyword evidence="2" id="KW-1185">Reference proteome</keyword>
<comment type="caution">
    <text evidence="1">The sequence shown here is derived from an EMBL/GenBank/DDBJ whole genome shotgun (WGS) entry which is preliminary data.</text>
</comment>
<gene>
    <name evidence="1" type="ORF">H2198_003639</name>
</gene>
<evidence type="ECO:0000313" key="2">
    <source>
        <dbReference type="Proteomes" id="UP001172386"/>
    </source>
</evidence>
<accession>A0ACC3ABJ8</accession>